<evidence type="ECO:0000313" key="2">
    <source>
        <dbReference type="EMBL" id="MDL2398083.1"/>
    </source>
</evidence>
<evidence type="ECO:0000256" key="1">
    <source>
        <dbReference type="SAM" id="SignalP"/>
    </source>
</evidence>
<evidence type="ECO:0000313" key="3">
    <source>
        <dbReference type="Proteomes" id="UP001172645"/>
    </source>
</evidence>
<dbReference type="EMBL" id="JARFYM010000002">
    <property type="protein sequence ID" value="MDL2398083.1"/>
    <property type="molecule type" value="Genomic_DNA"/>
</dbReference>
<dbReference type="RefSeq" id="WP_285866903.1">
    <property type="nucleotide sequence ID" value="NZ_JARFYM010000002.1"/>
</dbReference>
<comment type="caution">
    <text evidence="2">The sequence shown here is derived from an EMBL/GenBank/DDBJ whole genome shotgun (WGS) entry which is preliminary data.</text>
</comment>
<keyword evidence="3" id="KW-1185">Reference proteome</keyword>
<proteinExistence type="predicted"/>
<gene>
    <name evidence="2" type="ORF">PY649_04180</name>
</gene>
<organism evidence="2 3">
    <name type="scientific">Rhizobium mayense</name>
    <dbReference type="NCBI Taxonomy" id="1312184"/>
    <lineage>
        <taxon>Bacteria</taxon>
        <taxon>Pseudomonadati</taxon>
        <taxon>Pseudomonadota</taxon>
        <taxon>Alphaproteobacteria</taxon>
        <taxon>Hyphomicrobiales</taxon>
        <taxon>Rhizobiaceae</taxon>
        <taxon>Rhizobium/Agrobacterium group</taxon>
        <taxon>Rhizobium</taxon>
    </lineage>
</organism>
<dbReference type="Proteomes" id="UP001172645">
    <property type="component" value="Unassembled WGS sequence"/>
</dbReference>
<protein>
    <submittedName>
        <fullName evidence="2">Uncharacterized protein</fullName>
    </submittedName>
</protein>
<sequence length="216" mass="23145">MRLVLTRTFLCVPLCTTALLQTADASDLVIWSPAKVAPRTYQTTIGFRLPMAWEMSAGADLGLAGAPGGRILGGSELATVWGKAVDDRRNLAGDSRREVGLRMDTLRGSGSLYLGRSQSWIFSKDIDMQTLGSLNMSYVTTQAAPASVTASQGVTMIFPWSGTSISASGAMTDLDFSSTLAFNQPIAPNLNLSASFNDPLTLTPTGDVRVDYRIKW</sequence>
<keyword evidence="1" id="KW-0732">Signal</keyword>
<name>A0ABT7JNZ9_9HYPH</name>
<feature type="chain" id="PRO_5047217217" evidence="1">
    <location>
        <begin position="26"/>
        <end position="216"/>
    </location>
</feature>
<accession>A0ABT7JNZ9</accession>
<reference evidence="2" key="1">
    <citation type="submission" date="2023-06" db="EMBL/GenBank/DDBJ databases">
        <title>Phylogenetic Diversity of Rhizobium strains.</title>
        <authorList>
            <person name="Moura F.T."/>
            <person name="Helene L.C.F."/>
            <person name="Hungria M."/>
        </authorList>
    </citation>
    <scope>NUCLEOTIDE SEQUENCE</scope>
    <source>
        <strain evidence="2">CCGE526</strain>
    </source>
</reference>
<feature type="signal peptide" evidence="1">
    <location>
        <begin position="1"/>
        <end position="25"/>
    </location>
</feature>